<dbReference type="Pfam" id="PF01261">
    <property type="entry name" value="AP_endonuc_2"/>
    <property type="match status" value="1"/>
</dbReference>
<evidence type="ECO:0000259" key="8">
    <source>
        <dbReference type="Pfam" id="PF01261"/>
    </source>
</evidence>
<dbReference type="NCBIfam" id="TIGR00587">
    <property type="entry name" value="nfo"/>
    <property type="match status" value="1"/>
</dbReference>
<feature type="domain" description="Xylose isomerase-like TIM barrel" evidence="8">
    <location>
        <begin position="20"/>
        <end position="274"/>
    </location>
</feature>
<gene>
    <name evidence="7" type="primary">nfo</name>
    <name evidence="9" type="ORF">A2319_05455</name>
</gene>
<comment type="function">
    <text evidence="7">Endonuclease IV plays a role in DNA repair. It cleaves phosphodiester bonds at apurinic or apyrimidinic (AP) sites, generating a 3'-hydroxyl group and a 5'-terminal sugar phosphate.</text>
</comment>
<protein>
    <recommendedName>
        <fullName evidence="7">Probable endonuclease 4</fullName>
        <ecNumber evidence="7">3.1.21.2</ecNumber>
    </recommendedName>
    <alternativeName>
        <fullName evidence="7">Endodeoxyribonuclease IV</fullName>
    </alternativeName>
    <alternativeName>
        <fullName evidence="7">Endonuclease IV</fullName>
    </alternativeName>
</protein>
<evidence type="ECO:0000256" key="7">
    <source>
        <dbReference type="HAMAP-Rule" id="MF_00152"/>
    </source>
</evidence>
<dbReference type="Proteomes" id="UP000176420">
    <property type="component" value="Unassembled WGS sequence"/>
</dbReference>
<evidence type="ECO:0000256" key="4">
    <source>
        <dbReference type="ARBA" id="ARBA00022801"/>
    </source>
</evidence>
<dbReference type="GO" id="GO:0008270">
    <property type="term" value="F:zinc ion binding"/>
    <property type="evidence" value="ECO:0007669"/>
    <property type="project" value="UniProtKB-UniRule"/>
</dbReference>
<comment type="cofactor">
    <cofactor evidence="7">
        <name>Zn(2+)</name>
        <dbReference type="ChEBI" id="CHEBI:29105"/>
    </cofactor>
    <text evidence="7">Binds 3 Zn(2+) ions.</text>
</comment>
<dbReference type="GO" id="GO:0006284">
    <property type="term" value="P:base-excision repair"/>
    <property type="evidence" value="ECO:0007669"/>
    <property type="project" value="TreeGrafter"/>
</dbReference>
<feature type="binding site" evidence="7">
    <location>
        <position position="144"/>
    </location>
    <ligand>
        <name>Zn(2+)</name>
        <dbReference type="ChEBI" id="CHEBI:29105"/>
        <label>2</label>
    </ligand>
</feature>
<evidence type="ECO:0000256" key="2">
    <source>
        <dbReference type="ARBA" id="ARBA00022723"/>
    </source>
</evidence>
<dbReference type="InterPro" id="IPR036237">
    <property type="entry name" value="Xyl_isomerase-like_sf"/>
</dbReference>
<evidence type="ECO:0000313" key="9">
    <source>
        <dbReference type="EMBL" id="OGY87383.1"/>
    </source>
</evidence>
<dbReference type="InterPro" id="IPR001719">
    <property type="entry name" value="AP_endonuc_2"/>
</dbReference>
<feature type="binding site" evidence="7">
    <location>
        <position position="67"/>
    </location>
    <ligand>
        <name>Zn(2+)</name>
        <dbReference type="ChEBI" id="CHEBI:29105"/>
        <label>1</label>
    </ligand>
</feature>
<keyword evidence="3 7" id="KW-0227">DNA damage</keyword>
<dbReference type="PANTHER" id="PTHR21445">
    <property type="entry name" value="ENDONUCLEASE IV ENDODEOXYRIBONUCLEASE IV"/>
    <property type="match status" value="1"/>
</dbReference>
<accession>A0A1G2BDQ4</accession>
<feature type="binding site" evidence="7">
    <location>
        <position position="181"/>
    </location>
    <ligand>
        <name>Zn(2+)</name>
        <dbReference type="ChEBI" id="CHEBI:29105"/>
        <label>3</label>
    </ligand>
</feature>
<organism evidence="9 10">
    <name type="scientific">Candidatus Kerfeldbacteria bacterium RIFOXYB2_FULL_38_14</name>
    <dbReference type="NCBI Taxonomy" id="1798547"/>
    <lineage>
        <taxon>Bacteria</taxon>
        <taxon>Candidatus Kerfeldiibacteriota</taxon>
    </lineage>
</organism>
<dbReference type="PROSITE" id="PS00729">
    <property type="entry name" value="AP_NUCLEASE_F2_1"/>
    <property type="match status" value="1"/>
</dbReference>
<dbReference type="EMBL" id="MHKI01000009">
    <property type="protein sequence ID" value="OGY87383.1"/>
    <property type="molecule type" value="Genomic_DNA"/>
</dbReference>
<name>A0A1G2BDQ4_9BACT</name>
<evidence type="ECO:0000313" key="10">
    <source>
        <dbReference type="Proteomes" id="UP000176420"/>
    </source>
</evidence>
<dbReference type="SMART" id="SM00518">
    <property type="entry name" value="AP2Ec"/>
    <property type="match status" value="1"/>
</dbReference>
<dbReference type="HAMAP" id="MF_00152">
    <property type="entry name" value="Nfo"/>
    <property type="match status" value="1"/>
</dbReference>
<evidence type="ECO:0000256" key="3">
    <source>
        <dbReference type="ARBA" id="ARBA00022763"/>
    </source>
</evidence>
<dbReference type="PROSITE" id="PS51432">
    <property type="entry name" value="AP_NUCLEASE_F2_4"/>
    <property type="match status" value="1"/>
</dbReference>
<feature type="binding site" evidence="7">
    <location>
        <position position="228"/>
    </location>
    <ligand>
        <name>Zn(2+)</name>
        <dbReference type="ChEBI" id="CHEBI:29105"/>
        <label>3</label>
    </ligand>
</feature>
<keyword evidence="5 7" id="KW-0862">Zinc</keyword>
<dbReference type="AlphaFoldDB" id="A0A1G2BDQ4"/>
<feature type="binding site" evidence="7">
    <location>
        <position position="230"/>
    </location>
    <ligand>
        <name>Zn(2+)</name>
        <dbReference type="ChEBI" id="CHEBI:29105"/>
        <label>3</label>
    </ligand>
</feature>
<dbReference type="SUPFAM" id="SSF51658">
    <property type="entry name" value="Xylose isomerase-like"/>
    <property type="match status" value="1"/>
</dbReference>
<keyword evidence="7" id="KW-0540">Nuclease</keyword>
<dbReference type="InterPro" id="IPR013022">
    <property type="entry name" value="Xyl_isomerase-like_TIM-brl"/>
</dbReference>
<dbReference type="FunFam" id="3.20.20.150:FF:000001">
    <property type="entry name" value="Probable endonuclease 4"/>
    <property type="match status" value="1"/>
</dbReference>
<keyword evidence="2 7" id="KW-0479">Metal-binding</keyword>
<dbReference type="GO" id="GO:0003906">
    <property type="term" value="F:DNA-(apurinic or apyrimidinic site) endonuclease activity"/>
    <property type="evidence" value="ECO:0007669"/>
    <property type="project" value="TreeGrafter"/>
</dbReference>
<dbReference type="PANTHER" id="PTHR21445:SF0">
    <property type="entry name" value="APURINIC-APYRIMIDINIC ENDONUCLEASE"/>
    <property type="match status" value="1"/>
</dbReference>
<evidence type="ECO:0000256" key="6">
    <source>
        <dbReference type="ARBA" id="ARBA00023204"/>
    </source>
</evidence>
<dbReference type="InterPro" id="IPR018246">
    <property type="entry name" value="AP_endonuc_F2_Zn_BS"/>
</dbReference>
<dbReference type="PROSITE" id="PS00731">
    <property type="entry name" value="AP_NUCLEASE_F2_3"/>
    <property type="match status" value="1"/>
</dbReference>
<keyword evidence="4 7" id="KW-0378">Hydrolase</keyword>
<dbReference type="Gene3D" id="3.20.20.150">
    <property type="entry name" value="Divalent-metal-dependent TIM barrel enzymes"/>
    <property type="match status" value="1"/>
</dbReference>
<evidence type="ECO:0000256" key="1">
    <source>
        <dbReference type="ARBA" id="ARBA00005340"/>
    </source>
</evidence>
<dbReference type="EC" id="3.1.21.2" evidence="7"/>
<feature type="binding site" evidence="7">
    <location>
        <position position="144"/>
    </location>
    <ligand>
        <name>Zn(2+)</name>
        <dbReference type="ChEBI" id="CHEBI:29105"/>
        <label>1</label>
    </ligand>
</feature>
<dbReference type="CDD" id="cd00019">
    <property type="entry name" value="AP2Ec"/>
    <property type="match status" value="1"/>
</dbReference>
<feature type="binding site" evidence="7">
    <location>
        <position position="215"/>
    </location>
    <ligand>
        <name>Zn(2+)</name>
        <dbReference type="ChEBI" id="CHEBI:29105"/>
        <label>2</label>
    </ligand>
</feature>
<reference evidence="9 10" key="1">
    <citation type="journal article" date="2016" name="Nat. Commun.">
        <title>Thousands of microbial genomes shed light on interconnected biogeochemical processes in an aquifer system.</title>
        <authorList>
            <person name="Anantharaman K."/>
            <person name="Brown C.T."/>
            <person name="Hug L.A."/>
            <person name="Sharon I."/>
            <person name="Castelle C.J."/>
            <person name="Probst A.J."/>
            <person name="Thomas B.C."/>
            <person name="Singh A."/>
            <person name="Wilkins M.J."/>
            <person name="Karaoz U."/>
            <person name="Brodie E.L."/>
            <person name="Williams K.H."/>
            <person name="Hubbard S.S."/>
            <person name="Banfield J.F."/>
        </authorList>
    </citation>
    <scope>NUCLEOTIDE SEQUENCE [LARGE SCALE GENOMIC DNA]</scope>
</reference>
<dbReference type="GO" id="GO:0003677">
    <property type="term" value="F:DNA binding"/>
    <property type="evidence" value="ECO:0007669"/>
    <property type="project" value="InterPro"/>
</dbReference>
<keyword evidence="7" id="KW-0255">Endonuclease</keyword>
<dbReference type="GO" id="GO:0008081">
    <property type="term" value="F:phosphoric diester hydrolase activity"/>
    <property type="evidence" value="ECO:0007669"/>
    <property type="project" value="TreeGrafter"/>
</dbReference>
<feature type="binding site" evidence="7">
    <location>
        <position position="107"/>
    </location>
    <ligand>
        <name>Zn(2+)</name>
        <dbReference type="ChEBI" id="CHEBI:29105"/>
        <label>1</label>
    </ligand>
</feature>
<comment type="caution">
    <text evidence="9">The sequence shown here is derived from an EMBL/GenBank/DDBJ whole genome shotgun (WGS) entry which is preliminary data.</text>
</comment>
<comment type="catalytic activity">
    <reaction evidence="7">
        <text>Endonucleolytic cleavage to 5'-phosphooligonucleotide end-products.</text>
        <dbReference type="EC" id="3.1.21.2"/>
    </reaction>
</comment>
<feature type="binding site" evidence="7">
    <location>
        <position position="260"/>
    </location>
    <ligand>
        <name>Zn(2+)</name>
        <dbReference type="ChEBI" id="CHEBI:29105"/>
        <label>2</label>
    </ligand>
</feature>
<proteinExistence type="inferred from homology"/>
<keyword evidence="6 7" id="KW-0234">DNA repair</keyword>
<dbReference type="GO" id="GO:0008833">
    <property type="term" value="F:deoxyribonuclease IV (phage-T4-induced) activity"/>
    <property type="evidence" value="ECO:0007669"/>
    <property type="project" value="UniProtKB-UniRule"/>
</dbReference>
<evidence type="ECO:0000256" key="5">
    <source>
        <dbReference type="ARBA" id="ARBA00022833"/>
    </source>
</evidence>
<feature type="binding site" evidence="7">
    <location>
        <position position="178"/>
    </location>
    <ligand>
        <name>Zn(2+)</name>
        <dbReference type="ChEBI" id="CHEBI:29105"/>
        <label>2</label>
    </ligand>
</feature>
<sequence>MPKIGAHVSASGGVSNAPKNAYEEGCETFQFFVSSPQSYQFKEVAPTEIQNFKKNCRQYGFTQYFVHAPYLINLASADNRIRHSSVALLKKWLKASDQLEVTGMMFHIGSAKGYQNKKEAWPAVEKGIHQVLAGYTGKTKLLVENSAGSGQTIGAEFDGIGRLLAHFKNQDKIGMCLDTQHSFAVKYDWSTKKGATQALAELVKYIGLKKLAVIHANDSKPDFGSRHDRHEHIGKGKIGQTGFKILLNHSGLKKIPFILETPALGRAQDLELLKSLRK</sequence>
<comment type="similarity">
    <text evidence="1 7">Belongs to the AP endonuclease 2 family.</text>
</comment>